<keyword evidence="3" id="KW-1015">Disulfide bond</keyword>
<reference evidence="7 8" key="1">
    <citation type="journal article" date="2007" name="Science">
        <title>Sea anemone genome reveals ancestral eumetazoan gene repertoire and genomic organization.</title>
        <authorList>
            <person name="Putnam N.H."/>
            <person name="Srivastava M."/>
            <person name="Hellsten U."/>
            <person name="Dirks B."/>
            <person name="Chapman J."/>
            <person name="Salamov A."/>
            <person name="Terry A."/>
            <person name="Shapiro H."/>
            <person name="Lindquist E."/>
            <person name="Kapitonov V.V."/>
            <person name="Jurka J."/>
            <person name="Genikhovich G."/>
            <person name="Grigoriev I.V."/>
            <person name="Lucas S.M."/>
            <person name="Steele R.E."/>
            <person name="Finnerty J.R."/>
            <person name="Technau U."/>
            <person name="Martindale M.Q."/>
            <person name="Rokhsar D.S."/>
        </authorList>
    </citation>
    <scope>NUCLEOTIDE SEQUENCE [LARGE SCALE GENOMIC DNA]</scope>
    <source>
        <strain evidence="8">CH2 X CH6</strain>
    </source>
</reference>
<proteinExistence type="predicted"/>
<evidence type="ECO:0000313" key="7">
    <source>
        <dbReference type="EMBL" id="EDO45278.1"/>
    </source>
</evidence>
<evidence type="ECO:0000256" key="4">
    <source>
        <dbReference type="ARBA" id="ARBA00023180"/>
    </source>
</evidence>
<dbReference type="Gene3D" id="2.60.40.10">
    <property type="entry name" value="Immunoglobulins"/>
    <property type="match status" value="1"/>
</dbReference>
<evidence type="ECO:0000256" key="1">
    <source>
        <dbReference type="ARBA" id="ARBA00004479"/>
    </source>
</evidence>
<evidence type="ECO:0000313" key="8">
    <source>
        <dbReference type="Proteomes" id="UP000001593"/>
    </source>
</evidence>
<keyword evidence="8" id="KW-1185">Reference proteome</keyword>
<gene>
    <name evidence="7" type="ORF">NEMVEDRAFT_v1g92961</name>
</gene>
<name>A7RTK0_NEMVE</name>
<dbReference type="SMART" id="SM00408">
    <property type="entry name" value="IGc2"/>
    <property type="match status" value="1"/>
</dbReference>
<protein>
    <recommendedName>
        <fullName evidence="6">Ig-like domain-containing protein</fullName>
    </recommendedName>
</protein>
<feature type="non-terminal residue" evidence="7">
    <location>
        <position position="1"/>
    </location>
</feature>
<evidence type="ECO:0000256" key="2">
    <source>
        <dbReference type="ARBA" id="ARBA00023136"/>
    </source>
</evidence>
<dbReference type="InterPro" id="IPR007110">
    <property type="entry name" value="Ig-like_dom"/>
</dbReference>
<keyword evidence="5" id="KW-0393">Immunoglobulin domain</keyword>
<dbReference type="InterPro" id="IPR013783">
    <property type="entry name" value="Ig-like_fold"/>
</dbReference>
<dbReference type="InterPro" id="IPR036179">
    <property type="entry name" value="Ig-like_dom_sf"/>
</dbReference>
<dbReference type="InParanoid" id="A7RTK0"/>
<dbReference type="SMART" id="SM00409">
    <property type="entry name" value="IG"/>
    <property type="match status" value="1"/>
</dbReference>
<dbReference type="Pfam" id="PF13927">
    <property type="entry name" value="Ig_3"/>
    <property type="match status" value="1"/>
</dbReference>
<dbReference type="STRING" id="45351.A7RTK0"/>
<dbReference type="FunFam" id="2.60.40.10:FF:000032">
    <property type="entry name" value="palladin isoform X1"/>
    <property type="match status" value="1"/>
</dbReference>
<dbReference type="AlphaFoldDB" id="A7RTK0"/>
<evidence type="ECO:0000256" key="3">
    <source>
        <dbReference type="ARBA" id="ARBA00023157"/>
    </source>
</evidence>
<feature type="non-terminal residue" evidence="7">
    <location>
        <position position="86"/>
    </location>
</feature>
<dbReference type="PANTHER" id="PTHR11640">
    <property type="entry name" value="NEPHRIN"/>
    <property type="match status" value="1"/>
</dbReference>
<evidence type="ECO:0000256" key="5">
    <source>
        <dbReference type="ARBA" id="ARBA00023319"/>
    </source>
</evidence>
<evidence type="ECO:0000259" key="6">
    <source>
        <dbReference type="PROSITE" id="PS50835"/>
    </source>
</evidence>
<feature type="domain" description="Ig-like" evidence="6">
    <location>
        <begin position="2"/>
        <end position="82"/>
    </location>
</feature>
<dbReference type="SUPFAM" id="SSF48726">
    <property type="entry name" value="Immunoglobulin"/>
    <property type="match status" value="1"/>
</dbReference>
<keyword evidence="4" id="KW-0325">Glycoprotein</keyword>
<dbReference type="eggNOG" id="KOG3510">
    <property type="taxonomic scope" value="Eukaryota"/>
</dbReference>
<dbReference type="PROSITE" id="PS50835">
    <property type="entry name" value="IG_LIKE"/>
    <property type="match status" value="1"/>
</dbReference>
<dbReference type="InterPro" id="IPR003598">
    <property type="entry name" value="Ig_sub2"/>
</dbReference>
<organism evidence="7 8">
    <name type="scientific">Nematostella vectensis</name>
    <name type="common">Starlet sea anemone</name>
    <dbReference type="NCBI Taxonomy" id="45351"/>
    <lineage>
        <taxon>Eukaryota</taxon>
        <taxon>Metazoa</taxon>
        <taxon>Cnidaria</taxon>
        <taxon>Anthozoa</taxon>
        <taxon>Hexacorallia</taxon>
        <taxon>Actiniaria</taxon>
        <taxon>Edwardsiidae</taxon>
        <taxon>Nematostella</taxon>
    </lineage>
</organism>
<accession>A7RTK0</accession>
<dbReference type="EMBL" id="DS469537">
    <property type="protein sequence ID" value="EDO45278.1"/>
    <property type="molecule type" value="Genomic_DNA"/>
</dbReference>
<dbReference type="InterPro" id="IPR051275">
    <property type="entry name" value="Cell_adhesion_signaling"/>
</dbReference>
<dbReference type="HOGENOM" id="CLU_145026_2_1_1"/>
<sequence length="86" mass="9370">PPKITLHPEPTVVREGKPLILTCVADGRPSPSYTWILDGQVIQDSFNGTVKVERARREDAGSYRCVANNSIGSQTSRSADVTVQCK</sequence>
<comment type="subcellular location">
    <subcellularLocation>
        <location evidence="1">Membrane</location>
        <topology evidence="1">Single-pass type I membrane protein</topology>
    </subcellularLocation>
</comment>
<keyword evidence="2" id="KW-0472">Membrane</keyword>
<dbReference type="Proteomes" id="UP000001593">
    <property type="component" value="Unassembled WGS sequence"/>
</dbReference>
<dbReference type="GO" id="GO:0016020">
    <property type="term" value="C:membrane"/>
    <property type="evidence" value="ECO:0007669"/>
    <property type="project" value="UniProtKB-SubCell"/>
</dbReference>
<dbReference type="InterPro" id="IPR003599">
    <property type="entry name" value="Ig_sub"/>
</dbReference>
<dbReference type="PANTHER" id="PTHR11640:SF31">
    <property type="entry name" value="IRREGULAR CHIASM C-ROUGHEST PROTEIN-RELATED"/>
    <property type="match status" value="1"/>
</dbReference>